<evidence type="ECO:0000313" key="3">
    <source>
        <dbReference type="Proteomes" id="UP000830835"/>
    </source>
</evidence>
<accession>A0ABT0CA32</accession>
<keyword evidence="3" id="KW-1185">Reference proteome</keyword>
<keyword evidence="1" id="KW-0472">Membrane</keyword>
<dbReference type="EMBL" id="JAFIRA010000012">
    <property type="protein sequence ID" value="MCJ2542577.1"/>
    <property type="molecule type" value="Genomic_DNA"/>
</dbReference>
<evidence type="ECO:0000313" key="2">
    <source>
        <dbReference type="EMBL" id="MCJ2542577.1"/>
    </source>
</evidence>
<sequence>MAGSLFGLLLMSLVGTFLLWPQRLILRYRKTWMGPLGWRGCWHLPMGQRLRVNRHGWHWRWGSLSRHGRWPTRMGGRCSPTDWPRYWPYLLDIGKQLSLKSWQGGVEIGFADPAVTGQCLGLIAALPPQWSQHIRLTFTRVGWQGQGSLFIQFPGWRMLGPGLKLGWQLWQASHQLRKRL</sequence>
<proteinExistence type="predicted"/>
<dbReference type="RefSeq" id="WP_244349852.1">
    <property type="nucleotide sequence ID" value="NZ_JAFIRA010000012.1"/>
</dbReference>
<feature type="transmembrane region" description="Helical" evidence="1">
    <location>
        <begin position="6"/>
        <end position="26"/>
    </location>
</feature>
<name>A0ABT0CA32_THEVL</name>
<comment type="caution">
    <text evidence="2">The sequence shown here is derived from an EMBL/GenBank/DDBJ whole genome shotgun (WGS) entry which is preliminary data.</text>
</comment>
<protein>
    <recommendedName>
        <fullName evidence="4">DUF2953 domain-containing protein</fullName>
    </recommendedName>
</protein>
<evidence type="ECO:0008006" key="4">
    <source>
        <dbReference type="Google" id="ProtNLM"/>
    </source>
</evidence>
<evidence type="ECO:0000256" key="1">
    <source>
        <dbReference type="SAM" id="Phobius"/>
    </source>
</evidence>
<dbReference type="Proteomes" id="UP000830835">
    <property type="component" value="Unassembled WGS sequence"/>
</dbReference>
<keyword evidence="1" id="KW-0812">Transmembrane</keyword>
<keyword evidence="1" id="KW-1133">Transmembrane helix</keyword>
<reference evidence="2" key="1">
    <citation type="submission" date="2021-02" db="EMBL/GenBank/DDBJ databases">
        <title>The CRISPR/cas machinery reduction and long-range gene transfer in the hot spring cyanobacterium Synechococcus.</title>
        <authorList>
            <person name="Dvorak P."/>
            <person name="Jahodarova E."/>
            <person name="Hasler P."/>
            <person name="Poulickova A."/>
        </authorList>
    </citation>
    <scope>NUCLEOTIDE SEQUENCE</scope>
    <source>
        <strain evidence="2">Rupite</strain>
    </source>
</reference>
<gene>
    <name evidence="2" type="ORF">JX360_06605</name>
</gene>
<organism evidence="2 3">
    <name type="scientific">Thermostichus vulcanus str. 'Rupite'</name>
    <dbReference type="NCBI Taxonomy" id="2813851"/>
    <lineage>
        <taxon>Bacteria</taxon>
        <taxon>Bacillati</taxon>
        <taxon>Cyanobacteriota</taxon>
        <taxon>Cyanophyceae</taxon>
        <taxon>Thermostichales</taxon>
        <taxon>Thermostichaceae</taxon>
        <taxon>Thermostichus</taxon>
    </lineage>
</organism>